<dbReference type="Proteomes" id="UP000267096">
    <property type="component" value="Unassembled WGS sequence"/>
</dbReference>
<keyword evidence="6" id="KW-1185">Reference proteome</keyword>
<reference evidence="5 6" key="2">
    <citation type="submission" date="2018-11" db="EMBL/GenBank/DDBJ databases">
        <authorList>
            <consortium name="Pathogen Informatics"/>
        </authorList>
    </citation>
    <scope>NUCLEOTIDE SEQUENCE [LARGE SCALE GENOMIC DNA]</scope>
</reference>
<evidence type="ECO:0000256" key="3">
    <source>
        <dbReference type="SAM" id="MobiDB-lite"/>
    </source>
</evidence>
<dbReference type="GO" id="GO:0042026">
    <property type="term" value="P:protein refolding"/>
    <property type="evidence" value="ECO:0007669"/>
    <property type="project" value="TreeGrafter"/>
</dbReference>
<dbReference type="CDD" id="cd06526">
    <property type="entry name" value="metazoan_ACD"/>
    <property type="match status" value="1"/>
</dbReference>
<dbReference type="AlphaFoldDB" id="A0A0M3JX08"/>
<evidence type="ECO:0000313" key="7">
    <source>
        <dbReference type="WBParaSite" id="ASIM_0001285601-mRNA-1"/>
    </source>
</evidence>
<evidence type="ECO:0000256" key="1">
    <source>
        <dbReference type="PROSITE-ProRule" id="PRU00285"/>
    </source>
</evidence>
<dbReference type="GO" id="GO:0005737">
    <property type="term" value="C:cytoplasm"/>
    <property type="evidence" value="ECO:0007669"/>
    <property type="project" value="TreeGrafter"/>
</dbReference>
<feature type="domain" description="SHSP" evidence="4">
    <location>
        <begin position="54"/>
        <end position="163"/>
    </location>
</feature>
<feature type="compositionally biased region" description="Basic and acidic residues" evidence="3">
    <location>
        <begin position="170"/>
        <end position="183"/>
    </location>
</feature>
<proteinExistence type="inferred from homology"/>
<dbReference type="InterPro" id="IPR002068">
    <property type="entry name" value="A-crystallin/Hsp20_dom"/>
</dbReference>
<dbReference type="WBParaSite" id="ASIM_0001285601-mRNA-1">
    <property type="protein sequence ID" value="ASIM_0001285601-mRNA-1"/>
    <property type="gene ID" value="ASIM_0001285601"/>
</dbReference>
<dbReference type="Pfam" id="PF00011">
    <property type="entry name" value="HSP20"/>
    <property type="match status" value="1"/>
</dbReference>
<dbReference type="GO" id="GO:0036498">
    <property type="term" value="P:IRE1-mediated unfolded protein response"/>
    <property type="evidence" value="ECO:0007669"/>
    <property type="project" value="TreeGrafter"/>
</dbReference>
<feature type="region of interest" description="Disordered" evidence="3">
    <location>
        <begin position="147"/>
        <end position="183"/>
    </location>
</feature>
<evidence type="ECO:0000313" key="5">
    <source>
        <dbReference type="EMBL" id="VDK47097.1"/>
    </source>
</evidence>
<dbReference type="GO" id="GO:0005634">
    <property type="term" value="C:nucleus"/>
    <property type="evidence" value="ECO:0007669"/>
    <property type="project" value="TreeGrafter"/>
</dbReference>
<dbReference type="SUPFAM" id="SSF49764">
    <property type="entry name" value="HSP20-like chaperones"/>
    <property type="match status" value="1"/>
</dbReference>
<dbReference type="OrthoDB" id="1431247at2759"/>
<sequence>MSSSWWIDPVRRERYAIVPPTFERAFSNMFEDMMRDMSRPYRSVAPYWLEQPQLHECNIGNTVGRVVDDKDKFAVEMDVSQFHPEELSVNVRENELVVEGHHEERNDAHGSIERHFVRKYIIPKDTHLDAIVSHISDKGILSVTAPKQNQQLPAARSIPIQAAPRQPAHKSADAPKPDESKKE</sequence>
<comment type="similarity">
    <text evidence="1 2">Belongs to the small heat shock protein (HSP20) family.</text>
</comment>
<dbReference type="EMBL" id="UYRR01031169">
    <property type="protein sequence ID" value="VDK47097.1"/>
    <property type="molecule type" value="Genomic_DNA"/>
</dbReference>
<dbReference type="InterPro" id="IPR001436">
    <property type="entry name" value="Alpha-crystallin/sHSP_animal"/>
</dbReference>
<evidence type="ECO:0000313" key="6">
    <source>
        <dbReference type="Proteomes" id="UP000267096"/>
    </source>
</evidence>
<evidence type="ECO:0000256" key="2">
    <source>
        <dbReference type="RuleBase" id="RU003616"/>
    </source>
</evidence>
<dbReference type="Gene3D" id="2.60.40.790">
    <property type="match status" value="1"/>
</dbReference>
<protein>
    <submittedName>
        <fullName evidence="7">Protein lethal(2)essential for life (inferred by orthology to a D. melanogaster protein)</fullName>
    </submittedName>
</protein>
<dbReference type="GO" id="GO:0051082">
    <property type="term" value="F:unfolded protein binding"/>
    <property type="evidence" value="ECO:0007669"/>
    <property type="project" value="TreeGrafter"/>
</dbReference>
<dbReference type="InterPro" id="IPR008978">
    <property type="entry name" value="HSP20-like_chaperone"/>
</dbReference>
<reference evidence="7" key="1">
    <citation type="submission" date="2017-02" db="UniProtKB">
        <authorList>
            <consortium name="WormBaseParasite"/>
        </authorList>
    </citation>
    <scope>IDENTIFICATION</scope>
</reference>
<evidence type="ECO:0000259" key="4">
    <source>
        <dbReference type="PROSITE" id="PS01031"/>
    </source>
</evidence>
<dbReference type="PROSITE" id="PS01031">
    <property type="entry name" value="SHSP"/>
    <property type="match status" value="1"/>
</dbReference>
<gene>
    <name evidence="5" type="ORF">ASIM_LOCUS12322</name>
</gene>
<dbReference type="PANTHER" id="PTHR45640">
    <property type="entry name" value="HEAT SHOCK PROTEIN HSP-12.2-RELATED"/>
    <property type="match status" value="1"/>
</dbReference>
<dbReference type="PANTHER" id="PTHR45640:SF32">
    <property type="entry name" value="STRESS-INDUCED PROTEIN 1"/>
    <property type="match status" value="1"/>
</dbReference>
<accession>A0A0M3JX08</accession>
<dbReference type="GO" id="GO:0009408">
    <property type="term" value="P:response to heat"/>
    <property type="evidence" value="ECO:0007669"/>
    <property type="project" value="TreeGrafter"/>
</dbReference>
<dbReference type="PRINTS" id="PR00299">
    <property type="entry name" value="ACRYSTALLIN"/>
</dbReference>
<organism evidence="7">
    <name type="scientific">Anisakis simplex</name>
    <name type="common">Herring worm</name>
    <dbReference type="NCBI Taxonomy" id="6269"/>
    <lineage>
        <taxon>Eukaryota</taxon>
        <taxon>Metazoa</taxon>
        <taxon>Ecdysozoa</taxon>
        <taxon>Nematoda</taxon>
        <taxon>Chromadorea</taxon>
        <taxon>Rhabditida</taxon>
        <taxon>Spirurina</taxon>
        <taxon>Ascaridomorpha</taxon>
        <taxon>Ascaridoidea</taxon>
        <taxon>Anisakidae</taxon>
        <taxon>Anisakis</taxon>
        <taxon>Anisakis simplex complex</taxon>
    </lineage>
</organism>
<name>A0A0M3JX08_ANISI</name>